<dbReference type="InterPro" id="IPR027417">
    <property type="entry name" value="P-loop_NTPase"/>
</dbReference>
<dbReference type="PANTHER" id="PTHR16305:SF35">
    <property type="entry name" value="TRANSCRIPTIONAL ACTIVATOR DOMAIN"/>
    <property type="match status" value="1"/>
</dbReference>
<feature type="region of interest" description="Disordered" evidence="3">
    <location>
        <begin position="225"/>
        <end position="274"/>
    </location>
</feature>
<gene>
    <name evidence="5" type="ORF">SCLAV_0178</name>
</gene>
<proteinExistence type="predicted"/>
<dbReference type="EMBL" id="CM000913">
    <property type="protein sequence ID" value="EFG05254.1"/>
    <property type="molecule type" value="Genomic_DNA"/>
</dbReference>
<name>E2Q707_STRCL</name>
<feature type="compositionally biased region" description="Basic and acidic residues" evidence="3">
    <location>
        <begin position="995"/>
        <end position="1012"/>
    </location>
</feature>
<dbReference type="Gene3D" id="1.25.40.10">
    <property type="entry name" value="Tetratricopeptide repeat domain"/>
    <property type="match status" value="1"/>
</dbReference>
<sequence>MRELLKNAAAGHGASLLVDGEPGSGKSTLLGLVAEEATRLRCRVFAGAARETGPAPLGALLDCLEPDLPTEDIRRAAQGGGPPAGAVRRFFALIAQVCRTAPVVLVLDNLHQADDASQLVWRRLTEAAARRPLLLVAATRGAPGAPLPPAAARAAADAGAARLTLAPLGLCETARHAERVLGAPPGPRLLRRLGDTGGNARHLGTLLAALAGAGAVRVTADTAELDPAGAPDTPGLLGATPLEPRPGAPDRTAPDRSAPGRAADDGHLAHGPPYPLPPALAAALTDRLGPLSPDARTLVRVAALLDAPFPRTELAVALDRAPEAPLPALGEALAAGVVEETEPPQHRLRFRDELTRQAVWTGVPATVRAALHGRTARSLAALGAPAHRVAAHLLPADRTGDDWATDWLLRHLGELLRHHPRAVVGLAARHLHRVPPEDPGHARLQDAAAHAAYLLGLPDAVTRARELYDRAADPARRSRLGFLTALALLQDGRPAQAHPLVDEALAVHALPGRPARTARFLALRAALLCGGRRLDEARTLADQALERSLAVRAPVAEAYARSVRAQLLTHAGDHPAALRESVRARTAARRRAETRDIQLVQTLLGAHLLGVHDRDGEARALLEEARALADSTGSPARKAWAHTVSARFHYRAGHWDEALDDLDLGRSLPAPWQPSPPYGLDAVILVGRDRRDAARAALTAARAAAPAGTDPGYLPLAEALLAERDGDPHGALAALRDALCEEPPGRWSHRAFWLPDTVRIALALGDRTLAATAVTLAGALADTAPGERGPRALAQRCRGLAEGEPGALRAAADHYQRQGMRLCLARTQEDLAAVLAAQGDTDGARRGLNHAVDLYQLLAAHWYTARADARLRALGVRRGPRGARGRPRTGWDALTPTELKVALLVAEGRSNPEAAAELLLSPRTVQTHVSHILTKLGARTRIDIGREAGRRRPLNGPAAPPRGAAPAPAPATGKETDDREGRDDGEGPRRRRRLDRQSPRDTAVEPVHRGTGERPGALRADRGRTRHREDRAAPPGPA</sequence>
<dbReference type="PANTHER" id="PTHR16305">
    <property type="entry name" value="TESTICULAR SOLUBLE ADENYLYL CYCLASE"/>
    <property type="match status" value="1"/>
</dbReference>
<keyword evidence="1" id="KW-0547">Nucleotide-binding</keyword>
<evidence type="ECO:0000313" key="5">
    <source>
        <dbReference type="EMBL" id="EFG05254.1"/>
    </source>
</evidence>
<dbReference type="PRINTS" id="PR00038">
    <property type="entry name" value="HTHLUXR"/>
</dbReference>
<dbReference type="InterPro" id="IPR041664">
    <property type="entry name" value="AAA_16"/>
</dbReference>
<evidence type="ECO:0000256" key="3">
    <source>
        <dbReference type="SAM" id="MobiDB-lite"/>
    </source>
</evidence>
<dbReference type="SMART" id="SM00382">
    <property type="entry name" value="AAA"/>
    <property type="match status" value="1"/>
</dbReference>
<dbReference type="Proteomes" id="UP000002357">
    <property type="component" value="Chromosome"/>
</dbReference>
<feature type="compositionally biased region" description="Basic and acidic residues" evidence="3">
    <location>
        <begin position="1019"/>
        <end position="1032"/>
    </location>
</feature>
<keyword evidence="6" id="KW-1185">Reference proteome</keyword>
<organism evidence="5 6">
    <name type="scientific">Streptomyces clavuligerus</name>
    <dbReference type="NCBI Taxonomy" id="1901"/>
    <lineage>
        <taxon>Bacteria</taxon>
        <taxon>Bacillati</taxon>
        <taxon>Actinomycetota</taxon>
        <taxon>Actinomycetes</taxon>
        <taxon>Kitasatosporales</taxon>
        <taxon>Streptomycetaceae</taxon>
        <taxon>Streptomyces</taxon>
    </lineage>
</organism>
<dbReference type="GO" id="GO:0005737">
    <property type="term" value="C:cytoplasm"/>
    <property type="evidence" value="ECO:0007669"/>
    <property type="project" value="TreeGrafter"/>
</dbReference>
<dbReference type="InterPro" id="IPR003593">
    <property type="entry name" value="AAA+_ATPase"/>
</dbReference>
<evidence type="ECO:0000259" key="4">
    <source>
        <dbReference type="PROSITE" id="PS50043"/>
    </source>
</evidence>
<evidence type="ECO:0000313" key="6">
    <source>
        <dbReference type="Proteomes" id="UP000002357"/>
    </source>
</evidence>
<dbReference type="InterPro" id="IPR036388">
    <property type="entry name" value="WH-like_DNA-bd_sf"/>
</dbReference>
<dbReference type="GO" id="GO:0003677">
    <property type="term" value="F:DNA binding"/>
    <property type="evidence" value="ECO:0007669"/>
    <property type="project" value="InterPro"/>
</dbReference>
<dbReference type="SMART" id="SM00421">
    <property type="entry name" value="HTH_LUXR"/>
    <property type="match status" value="1"/>
</dbReference>
<feature type="region of interest" description="Disordered" evidence="3">
    <location>
        <begin position="943"/>
        <end position="1038"/>
    </location>
</feature>
<dbReference type="AlphaFoldDB" id="E2Q707"/>
<dbReference type="SUPFAM" id="SSF46894">
    <property type="entry name" value="C-terminal effector domain of the bipartite response regulators"/>
    <property type="match status" value="1"/>
</dbReference>
<dbReference type="InterPro" id="IPR000792">
    <property type="entry name" value="Tscrpt_reg_LuxR_C"/>
</dbReference>
<dbReference type="Pfam" id="PF13191">
    <property type="entry name" value="AAA_16"/>
    <property type="match status" value="1"/>
</dbReference>
<accession>E2Q707</accession>
<dbReference type="CDD" id="cd06170">
    <property type="entry name" value="LuxR_C_like"/>
    <property type="match status" value="1"/>
</dbReference>
<dbReference type="eggNOG" id="COG2909">
    <property type="taxonomic scope" value="Bacteria"/>
</dbReference>
<dbReference type="InterPro" id="IPR016032">
    <property type="entry name" value="Sig_transdc_resp-reg_C-effctor"/>
</dbReference>
<dbReference type="Gene3D" id="1.10.10.10">
    <property type="entry name" value="Winged helix-like DNA-binding domain superfamily/Winged helix DNA-binding domain"/>
    <property type="match status" value="1"/>
</dbReference>
<protein>
    <submittedName>
        <fullName evidence="5">Transcriptional regulator, LuxR family</fullName>
    </submittedName>
</protein>
<dbReference type="SUPFAM" id="SSF48452">
    <property type="entry name" value="TPR-like"/>
    <property type="match status" value="1"/>
</dbReference>
<feature type="compositionally biased region" description="Basic and acidic residues" evidence="3">
    <location>
        <begin position="974"/>
        <end position="988"/>
    </location>
</feature>
<dbReference type="GO" id="GO:0005524">
    <property type="term" value="F:ATP binding"/>
    <property type="evidence" value="ECO:0007669"/>
    <property type="project" value="UniProtKB-KW"/>
</dbReference>
<feature type="domain" description="HTH luxR-type" evidence="4">
    <location>
        <begin position="887"/>
        <end position="952"/>
    </location>
</feature>
<evidence type="ECO:0000256" key="2">
    <source>
        <dbReference type="ARBA" id="ARBA00022840"/>
    </source>
</evidence>
<dbReference type="Pfam" id="PF00196">
    <property type="entry name" value="GerE"/>
    <property type="match status" value="1"/>
</dbReference>
<keyword evidence="2" id="KW-0067">ATP-binding</keyword>
<evidence type="ECO:0000256" key="1">
    <source>
        <dbReference type="ARBA" id="ARBA00022741"/>
    </source>
</evidence>
<dbReference type="PROSITE" id="PS50043">
    <property type="entry name" value="HTH_LUXR_2"/>
    <property type="match status" value="1"/>
</dbReference>
<dbReference type="GO" id="GO:0006355">
    <property type="term" value="P:regulation of DNA-templated transcription"/>
    <property type="evidence" value="ECO:0007669"/>
    <property type="project" value="InterPro"/>
</dbReference>
<dbReference type="SUPFAM" id="SSF52540">
    <property type="entry name" value="P-loop containing nucleoside triphosphate hydrolases"/>
    <property type="match status" value="1"/>
</dbReference>
<feature type="compositionally biased region" description="Low complexity" evidence="3">
    <location>
        <begin position="954"/>
        <end position="973"/>
    </location>
</feature>
<dbReference type="InterPro" id="IPR011990">
    <property type="entry name" value="TPR-like_helical_dom_sf"/>
</dbReference>
<dbReference type="GO" id="GO:0004016">
    <property type="term" value="F:adenylate cyclase activity"/>
    <property type="evidence" value="ECO:0007669"/>
    <property type="project" value="TreeGrafter"/>
</dbReference>
<reference evidence="5 6" key="1">
    <citation type="journal article" date="2010" name="Genome Biol. Evol.">
        <title>The sequence of a 1.8-mb bacterial linear plasmid reveals a rich evolutionary reservoir of secondary metabolic pathways.</title>
        <authorList>
            <person name="Medema M.H."/>
            <person name="Trefzer A."/>
            <person name="Kovalchuk A."/>
            <person name="van den Berg M."/>
            <person name="Mueller U."/>
            <person name="Heijne W."/>
            <person name="Wu L."/>
            <person name="Alam M.T."/>
            <person name="Ronning C.M."/>
            <person name="Nierman W.C."/>
            <person name="Bovenberg R.A.L."/>
            <person name="Breitling R."/>
            <person name="Takano E."/>
        </authorList>
    </citation>
    <scope>NUCLEOTIDE SEQUENCE [LARGE SCALE GENOMIC DNA]</scope>
    <source>
        <strain evidence="6">ATCC 27064 / DSM 738 / JCM 4710 / NBRC 13307 / NCIMB 12785 / NRRL 3585 / VKM Ac-602</strain>
    </source>
</reference>